<organism evidence="4 5">
    <name type="scientific">Niallia endozanthoxylica</name>
    <dbReference type="NCBI Taxonomy" id="2036016"/>
    <lineage>
        <taxon>Bacteria</taxon>
        <taxon>Bacillati</taxon>
        <taxon>Bacillota</taxon>
        <taxon>Bacilli</taxon>
        <taxon>Bacillales</taxon>
        <taxon>Bacillaceae</taxon>
        <taxon>Niallia</taxon>
    </lineage>
</organism>
<comment type="caution">
    <text evidence="4">The sequence shown here is derived from an EMBL/GenBank/DDBJ whole genome shotgun (WGS) entry which is preliminary data.</text>
</comment>
<feature type="region of interest" description="Disordered" evidence="1">
    <location>
        <begin position="135"/>
        <end position="199"/>
    </location>
</feature>
<dbReference type="InterPro" id="IPR025194">
    <property type="entry name" value="RodZ-like_C"/>
</dbReference>
<keyword evidence="2" id="KW-0812">Transmembrane</keyword>
<gene>
    <name evidence="4" type="ORF">F4V44_07950</name>
</gene>
<dbReference type="OrthoDB" id="9797543at2"/>
<dbReference type="EMBL" id="VYKL01000015">
    <property type="protein sequence ID" value="KAA9025808.1"/>
    <property type="molecule type" value="Genomic_DNA"/>
</dbReference>
<feature type="domain" description="HTH cro/C1-type" evidence="3">
    <location>
        <begin position="8"/>
        <end position="42"/>
    </location>
</feature>
<dbReference type="InterPro" id="IPR050400">
    <property type="entry name" value="Bact_Cytoskel_RodZ"/>
</dbReference>
<keyword evidence="2" id="KW-1133">Transmembrane helix</keyword>
<dbReference type="PANTHER" id="PTHR34475:SF1">
    <property type="entry name" value="CYTOSKELETON PROTEIN RODZ"/>
    <property type="match status" value="1"/>
</dbReference>
<evidence type="ECO:0000256" key="1">
    <source>
        <dbReference type="SAM" id="MobiDB-lite"/>
    </source>
</evidence>
<dbReference type="CDD" id="cd00093">
    <property type="entry name" value="HTH_XRE"/>
    <property type="match status" value="1"/>
</dbReference>
<dbReference type="SMART" id="SM00530">
    <property type="entry name" value="HTH_XRE"/>
    <property type="match status" value="1"/>
</dbReference>
<name>A0A5J5HVW5_9BACI</name>
<dbReference type="Proteomes" id="UP000326671">
    <property type="component" value="Unassembled WGS sequence"/>
</dbReference>
<dbReference type="PANTHER" id="PTHR34475">
    <property type="match status" value="1"/>
</dbReference>
<dbReference type="AlphaFoldDB" id="A0A5J5HVW5"/>
<dbReference type="Pfam" id="PF13464">
    <property type="entry name" value="RodZ_C"/>
    <property type="match status" value="1"/>
</dbReference>
<evidence type="ECO:0000259" key="3">
    <source>
        <dbReference type="PROSITE" id="PS50943"/>
    </source>
</evidence>
<dbReference type="InterPro" id="IPR001387">
    <property type="entry name" value="Cro/C1-type_HTH"/>
</dbReference>
<feature type="transmembrane region" description="Helical" evidence="2">
    <location>
        <begin position="107"/>
        <end position="128"/>
    </location>
</feature>
<dbReference type="SUPFAM" id="SSF47413">
    <property type="entry name" value="lambda repressor-like DNA-binding domains"/>
    <property type="match status" value="1"/>
</dbReference>
<accession>A0A5J5HVW5</accession>
<dbReference type="GO" id="GO:0003677">
    <property type="term" value="F:DNA binding"/>
    <property type="evidence" value="ECO:0007669"/>
    <property type="project" value="InterPro"/>
</dbReference>
<keyword evidence="2" id="KW-0472">Membrane</keyword>
<feature type="compositionally biased region" description="Basic and acidic residues" evidence="1">
    <location>
        <begin position="157"/>
        <end position="191"/>
    </location>
</feature>
<dbReference type="Gene3D" id="1.10.260.40">
    <property type="entry name" value="lambda repressor-like DNA-binding domains"/>
    <property type="match status" value="1"/>
</dbReference>
<evidence type="ECO:0000313" key="4">
    <source>
        <dbReference type="EMBL" id="KAA9025808.1"/>
    </source>
</evidence>
<evidence type="ECO:0000313" key="5">
    <source>
        <dbReference type="Proteomes" id="UP000326671"/>
    </source>
</evidence>
<dbReference type="Pfam" id="PF13413">
    <property type="entry name" value="HTH_25"/>
    <property type="match status" value="1"/>
</dbReference>
<evidence type="ECO:0000256" key="2">
    <source>
        <dbReference type="SAM" id="Phobius"/>
    </source>
</evidence>
<proteinExistence type="predicted"/>
<protein>
    <submittedName>
        <fullName evidence="4">Helix-turn-helix domain-containing protein</fullName>
    </submittedName>
</protein>
<reference evidence="4 5" key="1">
    <citation type="submission" date="2019-09" db="EMBL/GenBank/DDBJ databases">
        <title>Whole genome sequences of isolates from the Mars Exploration Rovers.</title>
        <authorList>
            <person name="Seuylemezian A."/>
            <person name="Vaishampayan P."/>
        </authorList>
    </citation>
    <scope>NUCLEOTIDE SEQUENCE [LARGE SCALE GENOMIC DNA]</scope>
    <source>
        <strain evidence="4 5">MER_TA_151</strain>
    </source>
</reference>
<sequence>MTELGNRLKEARLEKGLSLDDLQEATKIQKRYLVGIEEGNYSAMPGKFYVRAFIKQYAEAVGLEPEAVFEEFNNEIPSILSEDIPGQLSRVQTKKTISENGSKVLDLLPKILIGVLVIGVFVFIWYLAQKYSGNDGAETAPKESKQEITYEESADLSNERNEDQQNQTNEKENAEDTQQENDKNKEEEKDNPVQPSQELNVVEANGDQSIYELTNTETFQLKVVSTGETWVNIKNNKGYSFFQGMLKKGETESQTLDMSQETEVVIVAGNSTATEIFINDQKLEYAVAPAEVVRQDIIIRYVKNNQ</sequence>
<dbReference type="InterPro" id="IPR010982">
    <property type="entry name" value="Lambda_DNA-bd_dom_sf"/>
</dbReference>
<keyword evidence="5" id="KW-1185">Reference proteome</keyword>
<dbReference type="PROSITE" id="PS50943">
    <property type="entry name" value="HTH_CROC1"/>
    <property type="match status" value="1"/>
</dbReference>